<dbReference type="SMART" id="SM01117">
    <property type="entry name" value="Cyt-b5"/>
    <property type="match status" value="1"/>
</dbReference>
<dbReference type="OrthoDB" id="10257697at2759"/>
<keyword evidence="3" id="KW-0472">Membrane</keyword>
<dbReference type="EMBL" id="LT671823">
    <property type="protein sequence ID" value="SHO77960.1"/>
    <property type="molecule type" value="Genomic_DNA"/>
</dbReference>
<feature type="domain" description="Cytochrome b5 heme-binding" evidence="4">
    <location>
        <begin position="165"/>
        <end position="262"/>
    </location>
</feature>
<comment type="similarity">
    <text evidence="1">Belongs to the cytochrome b5 family. MAPR subfamily.</text>
</comment>
<evidence type="ECO:0000256" key="1">
    <source>
        <dbReference type="ARBA" id="ARBA00038357"/>
    </source>
</evidence>
<evidence type="ECO:0000259" key="4">
    <source>
        <dbReference type="SMART" id="SM01117"/>
    </source>
</evidence>
<dbReference type="Pfam" id="PF00173">
    <property type="entry name" value="Cyt-b5"/>
    <property type="match status" value="1"/>
</dbReference>
<evidence type="ECO:0000256" key="3">
    <source>
        <dbReference type="SAM" id="Phobius"/>
    </source>
</evidence>
<dbReference type="PANTHER" id="PTHR10281:SF76">
    <property type="entry name" value="CALCUTTA CUP-RELATED"/>
    <property type="match status" value="1"/>
</dbReference>
<evidence type="ECO:0000313" key="6">
    <source>
        <dbReference type="Proteomes" id="UP000186303"/>
    </source>
</evidence>
<dbReference type="OMA" id="YLVHQRW"/>
<dbReference type="InterPro" id="IPR050577">
    <property type="entry name" value="MAPR/NEUFC/NENF-like"/>
</dbReference>
<dbReference type="GO" id="GO:0016020">
    <property type="term" value="C:membrane"/>
    <property type="evidence" value="ECO:0007669"/>
    <property type="project" value="TreeGrafter"/>
</dbReference>
<dbReference type="SUPFAM" id="SSF55856">
    <property type="entry name" value="Cytochrome b5-like heme/steroid binding domain"/>
    <property type="match status" value="1"/>
</dbReference>
<name>A0A1M8A652_MALS4</name>
<keyword evidence="3" id="KW-0812">Transmembrane</keyword>
<protein>
    <submittedName>
        <fullName evidence="5">Similar to S.cerevisiae protein DAP1 (Heme-binding protein)</fullName>
    </submittedName>
</protein>
<feature type="transmembrane region" description="Helical" evidence="3">
    <location>
        <begin position="117"/>
        <end position="139"/>
    </location>
</feature>
<dbReference type="Gene3D" id="3.10.120.10">
    <property type="entry name" value="Cytochrome b5-like heme/steroid binding domain"/>
    <property type="match status" value="1"/>
</dbReference>
<organism evidence="5 6">
    <name type="scientific">Malassezia sympodialis (strain ATCC 42132)</name>
    <name type="common">Atopic eczema-associated yeast</name>
    <dbReference type="NCBI Taxonomy" id="1230383"/>
    <lineage>
        <taxon>Eukaryota</taxon>
        <taxon>Fungi</taxon>
        <taxon>Dikarya</taxon>
        <taxon>Basidiomycota</taxon>
        <taxon>Ustilaginomycotina</taxon>
        <taxon>Malasseziomycetes</taxon>
        <taxon>Malasseziales</taxon>
        <taxon>Malasseziaceae</taxon>
        <taxon>Malassezia</taxon>
    </lineage>
</organism>
<dbReference type="InterPro" id="IPR036400">
    <property type="entry name" value="Cyt_B5-like_heme/steroid_sf"/>
</dbReference>
<accession>A0A1M8A652</accession>
<feature type="region of interest" description="Disordered" evidence="2">
    <location>
        <begin position="1"/>
        <end position="66"/>
    </location>
</feature>
<evidence type="ECO:0000256" key="2">
    <source>
        <dbReference type="SAM" id="MobiDB-lite"/>
    </source>
</evidence>
<dbReference type="PANTHER" id="PTHR10281">
    <property type="entry name" value="MEMBRANE-ASSOCIATED PROGESTERONE RECEPTOR COMPONENT-RELATED"/>
    <property type="match status" value="1"/>
</dbReference>
<dbReference type="AlphaFoldDB" id="A0A1M8A652"/>
<sequence length="284" mass="32142">MLTKLLHNHRLAQGPPTFSLASMSDTNCDNAPGSSESPEQPMNEKSNTGTDMKFDMDPSTGRKVPHKKANEAYLVHQRWLEKQARIEKRKQYRRENRPLSPELQEDEKPDFSPLANFLFSMVLAALFSIVIFLLSGLFIQGDPLWGYRGKWTNWHRYIPRPMVEFTPEILSGFDGSNPKLPVLLSIRGTVFDVSEGYLYYGPGGPYHMFAGRDASRAYVTGCFETHLTHDVRGLSAGELKVLQGWYEFYADHKSYFKVGSLKVPPIDPSTPIPEPCDKAVSQKP</sequence>
<feature type="compositionally biased region" description="Polar residues" evidence="2">
    <location>
        <begin position="19"/>
        <end position="50"/>
    </location>
</feature>
<feature type="compositionally biased region" description="Basic residues" evidence="2">
    <location>
        <begin position="1"/>
        <end position="10"/>
    </location>
</feature>
<keyword evidence="6" id="KW-1185">Reference proteome</keyword>
<dbReference type="GO" id="GO:0012505">
    <property type="term" value="C:endomembrane system"/>
    <property type="evidence" value="ECO:0007669"/>
    <property type="project" value="TreeGrafter"/>
</dbReference>
<dbReference type="VEuPathDB" id="FungiDB:MSYG_2302"/>
<reference evidence="6" key="1">
    <citation type="journal article" date="2017" name="Nucleic Acids Res.">
        <title>Proteogenomics produces comprehensive and highly accurate protein-coding gene annotation in a complete genome assembly of Malassezia sympodialis.</title>
        <authorList>
            <person name="Zhu Y."/>
            <person name="Engstroem P.G."/>
            <person name="Tellgren-Roth C."/>
            <person name="Baudo C.D."/>
            <person name="Kennell J.C."/>
            <person name="Sun S."/>
            <person name="Billmyre R.B."/>
            <person name="Schroeder M.S."/>
            <person name="Andersson A."/>
            <person name="Holm T."/>
            <person name="Sigurgeirsson B."/>
            <person name="Wu G."/>
            <person name="Sankaranarayanan S.R."/>
            <person name="Siddharthan R."/>
            <person name="Sanyal K."/>
            <person name="Lundeberg J."/>
            <person name="Nystedt B."/>
            <person name="Boekhout T."/>
            <person name="Dawson T.L. Jr."/>
            <person name="Heitman J."/>
            <person name="Scheynius A."/>
            <person name="Lehtioe J."/>
        </authorList>
    </citation>
    <scope>NUCLEOTIDE SEQUENCE [LARGE SCALE GENOMIC DNA]</scope>
    <source>
        <strain evidence="6">ATCC 42132</strain>
    </source>
</reference>
<dbReference type="InterPro" id="IPR001199">
    <property type="entry name" value="Cyt_B5-like_heme/steroid-bd"/>
</dbReference>
<keyword evidence="3" id="KW-1133">Transmembrane helix</keyword>
<proteinExistence type="inferred from homology"/>
<gene>
    <name evidence="5" type="ORF">MSYG_2302</name>
</gene>
<evidence type="ECO:0000313" key="5">
    <source>
        <dbReference type="EMBL" id="SHO77960.1"/>
    </source>
</evidence>
<dbReference type="Proteomes" id="UP000186303">
    <property type="component" value="Chromosome 3"/>
</dbReference>